<feature type="region of interest" description="Disordered" evidence="1">
    <location>
        <begin position="357"/>
        <end position="379"/>
    </location>
</feature>
<dbReference type="AlphaFoldDB" id="A0AAV9N0I8"/>
<evidence type="ECO:0008006" key="4">
    <source>
        <dbReference type="Google" id="ProtNLM"/>
    </source>
</evidence>
<feature type="compositionally biased region" description="Low complexity" evidence="1">
    <location>
        <begin position="363"/>
        <end position="374"/>
    </location>
</feature>
<dbReference type="RefSeq" id="XP_064701917.1">
    <property type="nucleotide sequence ID" value="XM_064852012.1"/>
</dbReference>
<accession>A0AAV9N0I8</accession>
<evidence type="ECO:0000313" key="2">
    <source>
        <dbReference type="EMBL" id="KAK5046323.1"/>
    </source>
</evidence>
<comment type="caution">
    <text evidence="2">The sequence shown here is derived from an EMBL/GenBank/DDBJ whole genome shotgun (WGS) entry which is preliminary data.</text>
</comment>
<proteinExistence type="predicted"/>
<dbReference type="EMBL" id="JAVRRD010000031">
    <property type="protein sequence ID" value="KAK5046323.1"/>
    <property type="molecule type" value="Genomic_DNA"/>
</dbReference>
<sequence length="1058" mass="117302">MVPSLEPVFLMREYLHPDIADLGQTTSGARIIVNVTSGFIKFDNSDIEAEVLPPGGDWPLIDLKAECVYVNARARAKTDQGELSLKYKGVINFDEAARRLLDESGPGPIASNFGDTVWFTKLDIVTTDERLKWLETAFLVGQGRWHLDDEGMAAEFLIVATADGTGPTVDNTKVVIVVEKLAVVATQPPEALPRRLGEGGNIRASHLESFGTGTNVNDADSNLGLEALPSSVYGLPLTIDYQLGSLWLPDLLEEANVYSYGFVSPRENGQDGRLGGQSQSLESKGLRNNPAVWLESANVPTGHEDLDHDQGVQAFYDNQLYPSRQFDAGSPISLIEAISLKAQNDVLEIGNYHTEEQGPVLGSSTNASSTTSRNADVHRPTEQLWPTISMQEHLLAERSNKITISDDLLTIYHESLENALQCWIDRGTCPYRLETDIECPSHVVNEQERSSSISTSLYDQVHKLDAAFSGRRRRPLTGAEDSGSSKVLKLAVMAFASQWSHESQSSSTSSTWAFTCEHPTVESRSKSDFEAAGAQEFGRLLRLSVWHESQRCLGRWKHCGSFRVILASIVLFCTQPPLDEDEWTDLPEGRLDPSTAHDLRFREAIHPRVGDFNGQLTSRAPSSSAPAQDFANMAFPDLPRYSSSFCGHEVLHDLEIALGHLSNWRRSIKPSSQIGSLHSTSSGSRCLADFNLLFWLGVMCDTTSAVINQRALVMPDTETGMAFCSLEISDLDPTTFGALRLSTEINQHRSHPELRTYSVDIWGSYLLDVDRLWRDDLTKTSEPTTSQLTSKMLQRAVPLKLLFWRKVSRLQSMLPSLERQPTSPKPTEIENAIKEALAVHQYWTVNYSGFFTSCIANHSDLPFQLQSWYLVLVLGWNMACLILAQCIEVVDSNAMSERLGQSLRTSSAMTCELRKSGVYAISEAAKVSCYPPSLAIDESARLTPGMCSTRSSHPVLLSQSALLADPHTEKVIKALEMAAETLLDWLRQWRGPMLNDNAPHLSWLYNNTSSDEISRHFVSCINALDLMKCKSDVSRLTARHLMVRYRLVSAATNGPMFP</sequence>
<dbReference type="GeneID" id="89976630"/>
<evidence type="ECO:0000313" key="3">
    <source>
        <dbReference type="Proteomes" id="UP001358417"/>
    </source>
</evidence>
<dbReference type="Proteomes" id="UP001358417">
    <property type="component" value="Unassembled WGS sequence"/>
</dbReference>
<name>A0AAV9N0I8_9EURO</name>
<dbReference type="Pfam" id="PF11578">
    <property type="entry name" value="DUF3237"/>
    <property type="match status" value="1"/>
</dbReference>
<dbReference type="Gene3D" id="2.40.160.20">
    <property type="match status" value="1"/>
</dbReference>
<reference evidence="2 3" key="1">
    <citation type="submission" date="2023-08" db="EMBL/GenBank/DDBJ databases">
        <title>Black Yeasts Isolated from many extreme environments.</title>
        <authorList>
            <person name="Coleine C."/>
            <person name="Stajich J.E."/>
            <person name="Selbmann L."/>
        </authorList>
    </citation>
    <scope>NUCLEOTIDE SEQUENCE [LARGE SCALE GENOMIC DNA]</scope>
    <source>
        <strain evidence="2 3">CCFEE 5792</strain>
    </source>
</reference>
<gene>
    <name evidence="2" type="ORF">LTR84_008467</name>
</gene>
<keyword evidence="3" id="KW-1185">Reference proteome</keyword>
<organism evidence="2 3">
    <name type="scientific">Exophiala bonariae</name>
    <dbReference type="NCBI Taxonomy" id="1690606"/>
    <lineage>
        <taxon>Eukaryota</taxon>
        <taxon>Fungi</taxon>
        <taxon>Dikarya</taxon>
        <taxon>Ascomycota</taxon>
        <taxon>Pezizomycotina</taxon>
        <taxon>Eurotiomycetes</taxon>
        <taxon>Chaetothyriomycetidae</taxon>
        <taxon>Chaetothyriales</taxon>
        <taxon>Herpotrichiellaceae</taxon>
        <taxon>Exophiala</taxon>
    </lineage>
</organism>
<evidence type="ECO:0000256" key="1">
    <source>
        <dbReference type="SAM" id="MobiDB-lite"/>
    </source>
</evidence>
<protein>
    <recommendedName>
        <fullName evidence="4">C3H1-type domain-containing protein</fullName>
    </recommendedName>
</protein>